<dbReference type="SUPFAM" id="SSF46561">
    <property type="entry name" value="Ribosomal protein L29 (L29p)"/>
    <property type="match status" value="1"/>
</dbReference>
<dbReference type="OrthoDB" id="9815192at2"/>
<dbReference type="HAMAP" id="MF_00374">
    <property type="entry name" value="Ribosomal_uL29"/>
    <property type="match status" value="1"/>
</dbReference>
<evidence type="ECO:0000256" key="5">
    <source>
        <dbReference type="HAMAP-Rule" id="MF_00374"/>
    </source>
</evidence>
<keyword evidence="2 5" id="KW-0689">Ribosomal protein</keyword>
<keyword evidence="7" id="KW-1185">Reference proteome</keyword>
<accession>A0A517ZWR8</accession>
<evidence type="ECO:0000313" key="6">
    <source>
        <dbReference type="EMBL" id="QDU46898.1"/>
    </source>
</evidence>
<proteinExistence type="inferred from homology"/>
<organism evidence="6 7">
    <name type="scientific">Symmachiella dynata</name>
    <dbReference type="NCBI Taxonomy" id="2527995"/>
    <lineage>
        <taxon>Bacteria</taxon>
        <taxon>Pseudomonadati</taxon>
        <taxon>Planctomycetota</taxon>
        <taxon>Planctomycetia</taxon>
        <taxon>Planctomycetales</taxon>
        <taxon>Planctomycetaceae</taxon>
        <taxon>Symmachiella</taxon>
    </lineage>
</organism>
<dbReference type="EMBL" id="CP036276">
    <property type="protein sequence ID" value="QDU46898.1"/>
    <property type="molecule type" value="Genomic_DNA"/>
</dbReference>
<dbReference type="GO" id="GO:0022625">
    <property type="term" value="C:cytosolic large ribosomal subunit"/>
    <property type="evidence" value="ECO:0007669"/>
    <property type="project" value="TreeGrafter"/>
</dbReference>
<protein>
    <recommendedName>
        <fullName evidence="4 5">Large ribosomal subunit protein uL29</fullName>
    </recommendedName>
</protein>
<dbReference type="GO" id="GO:0006412">
    <property type="term" value="P:translation"/>
    <property type="evidence" value="ECO:0007669"/>
    <property type="project" value="UniProtKB-UniRule"/>
</dbReference>
<gene>
    <name evidence="5 6" type="primary">rpmC</name>
    <name evidence="6" type="ORF">Mal52_54210</name>
</gene>
<name>A0A517ZWR8_9PLAN</name>
<dbReference type="GO" id="GO:0003735">
    <property type="term" value="F:structural constituent of ribosome"/>
    <property type="evidence" value="ECO:0007669"/>
    <property type="project" value="InterPro"/>
</dbReference>
<evidence type="ECO:0000256" key="2">
    <source>
        <dbReference type="ARBA" id="ARBA00022980"/>
    </source>
</evidence>
<evidence type="ECO:0000313" key="7">
    <source>
        <dbReference type="Proteomes" id="UP000319383"/>
    </source>
</evidence>
<sequence length="77" mass="8933">MTKPQELREMSDEQLAFTLREAQQELFRLRFQAAAERSDAPSALRKIRRDIARIHTITRQRELAQEAEAKLAPQAEA</sequence>
<dbReference type="NCBIfam" id="TIGR00012">
    <property type="entry name" value="L29"/>
    <property type="match status" value="1"/>
</dbReference>
<comment type="similarity">
    <text evidence="1 5">Belongs to the universal ribosomal protein uL29 family.</text>
</comment>
<dbReference type="InterPro" id="IPR001854">
    <property type="entry name" value="Ribosomal_uL29"/>
</dbReference>
<dbReference type="InterPro" id="IPR050063">
    <property type="entry name" value="Ribosomal_protein_uL29"/>
</dbReference>
<evidence type="ECO:0000256" key="1">
    <source>
        <dbReference type="ARBA" id="ARBA00009254"/>
    </source>
</evidence>
<dbReference type="Pfam" id="PF00831">
    <property type="entry name" value="Ribosomal_L29"/>
    <property type="match status" value="1"/>
</dbReference>
<keyword evidence="3 5" id="KW-0687">Ribonucleoprotein</keyword>
<evidence type="ECO:0000256" key="3">
    <source>
        <dbReference type="ARBA" id="ARBA00023274"/>
    </source>
</evidence>
<dbReference type="CDD" id="cd00427">
    <property type="entry name" value="Ribosomal_L29_HIP"/>
    <property type="match status" value="1"/>
</dbReference>
<dbReference type="InterPro" id="IPR036049">
    <property type="entry name" value="Ribosomal_uL29_sf"/>
</dbReference>
<dbReference type="FunFam" id="1.10.287.310:FF:000001">
    <property type="entry name" value="50S ribosomal protein L29"/>
    <property type="match status" value="1"/>
</dbReference>
<dbReference type="PANTHER" id="PTHR10916">
    <property type="entry name" value="60S RIBOSOMAL PROTEIN L35/50S RIBOSOMAL PROTEIN L29"/>
    <property type="match status" value="1"/>
</dbReference>
<dbReference type="RefSeq" id="WP_145379476.1">
    <property type="nucleotide sequence ID" value="NZ_CAXBED010000096.1"/>
</dbReference>
<reference evidence="6 7" key="1">
    <citation type="submission" date="2019-02" db="EMBL/GenBank/DDBJ databases">
        <title>Deep-cultivation of Planctomycetes and their phenomic and genomic characterization uncovers novel biology.</title>
        <authorList>
            <person name="Wiegand S."/>
            <person name="Jogler M."/>
            <person name="Boedeker C."/>
            <person name="Pinto D."/>
            <person name="Vollmers J."/>
            <person name="Rivas-Marin E."/>
            <person name="Kohn T."/>
            <person name="Peeters S.H."/>
            <person name="Heuer A."/>
            <person name="Rast P."/>
            <person name="Oberbeckmann S."/>
            <person name="Bunk B."/>
            <person name="Jeske O."/>
            <person name="Meyerdierks A."/>
            <person name="Storesund J.E."/>
            <person name="Kallscheuer N."/>
            <person name="Luecker S."/>
            <person name="Lage O.M."/>
            <person name="Pohl T."/>
            <person name="Merkel B.J."/>
            <person name="Hornburger P."/>
            <person name="Mueller R.-W."/>
            <person name="Bruemmer F."/>
            <person name="Labrenz M."/>
            <person name="Spormann A.M."/>
            <person name="Op den Camp H."/>
            <person name="Overmann J."/>
            <person name="Amann R."/>
            <person name="Jetten M.S.M."/>
            <person name="Mascher T."/>
            <person name="Medema M.H."/>
            <person name="Devos D.P."/>
            <person name="Kaster A.-K."/>
            <person name="Ovreas L."/>
            <person name="Rohde M."/>
            <person name="Galperin M.Y."/>
            <person name="Jogler C."/>
        </authorList>
    </citation>
    <scope>NUCLEOTIDE SEQUENCE [LARGE SCALE GENOMIC DNA]</scope>
    <source>
        <strain evidence="6 7">Mal52</strain>
    </source>
</reference>
<dbReference type="KEGG" id="sdyn:Mal52_54210"/>
<dbReference type="Proteomes" id="UP000319383">
    <property type="component" value="Chromosome"/>
</dbReference>
<evidence type="ECO:0000256" key="4">
    <source>
        <dbReference type="ARBA" id="ARBA00035204"/>
    </source>
</evidence>
<dbReference type="PANTHER" id="PTHR10916:SF0">
    <property type="entry name" value="LARGE RIBOSOMAL SUBUNIT PROTEIN UL29C"/>
    <property type="match status" value="1"/>
</dbReference>
<dbReference type="Gene3D" id="1.10.287.310">
    <property type="match status" value="1"/>
</dbReference>
<dbReference type="AlphaFoldDB" id="A0A517ZWR8"/>